<dbReference type="PROSITE" id="PS50949">
    <property type="entry name" value="HTH_GNTR"/>
    <property type="match status" value="1"/>
</dbReference>
<dbReference type="PANTHER" id="PTHR43537">
    <property type="entry name" value="TRANSCRIPTIONAL REGULATOR, GNTR FAMILY"/>
    <property type="match status" value="1"/>
</dbReference>
<dbReference type="SMART" id="SM00345">
    <property type="entry name" value="HTH_GNTR"/>
    <property type="match status" value="1"/>
</dbReference>
<protein>
    <submittedName>
        <fullName evidence="5">GntR family transcriptional regulator</fullName>
    </submittedName>
</protein>
<dbReference type="AlphaFoldDB" id="A0A2P8HL06"/>
<dbReference type="EMBL" id="PYAV01000005">
    <property type="protein sequence ID" value="PSL46903.1"/>
    <property type="molecule type" value="Genomic_DNA"/>
</dbReference>
<evidence type="ECO:0000256" key="1">
    <source>
        <dbReference type="ARBA" id="ARBA00023015"/>
    </source>
</evidence>
<keyword evidence="6" id="KW-1185">Reference proteome</keyword>
<dbReference type="CDD" id="cd07377">
    <property type="entry name" value="WHTH_GntR"/>
    <property type="match status" value="1"/>
</dbReference>
<sequence>MFKQVNETKSSHSHKVVEHIQDLIINDILKPNEKLPAERDLAMKMNVSRPTIREAYKILSALGFIKIKHGQGVYVQEQESRMEVFAGTLFKSDNQMTELFEIRRTIEPEAAAWATERASDGELTKLYQQMEGYYSEVNHISGTESISVYEQADHEFHTFIAECARNTVYRSILSNLILLLKKGRTKALLIPGRPLQSMEEHLKIARAMLNRDPDMARQYMLEHLDSVENTILTETDYEEN</sequence>
<dbReference type="InterPro" id="IPR000524">
    <property type="entry name" value="Tscrpt_reg_HTH_GntR"/>
</dbReference>
<reference evidence="5 6" key="1">
    <citation type="submission" date="2018-03" db="EMBL/GenBank/DDBJ databases">
        <title>Genomic Encyclopedia of Type Strains, Phase III (KMG-III): the genomes of soil and plant-associated and newly described type strains.</title>
        <authorList>
            <person name="Whitman W."/>
        </authorList>
    </citation>
    <scope>NUCLEOTIDE SEQUENCE [LARGE SCALE GENOMIC DNA]</scope>
    <source>
        <strain evidence="5 6">CGMCC 1.07653</strain>
    </source>
</reference>
<gene>
    <name evidence="5" type="ORF">B0H94_10553</name>
</gene>
<dbReference type="Gene3D" id="1.20.120.530">
    <property type="entry name" value="GntR ligand-binding domain-like"/>
    <property type="match status" value="1"/>
</dbReference>
<keyword evidence="2" id="KW-0238">DNA-binding</keyword>
<dbReference type="InterPro" id="IPR011711">
    <property type="entry name" value="GntR_C"/>
</dbReference>
<dbReference type="PANTHER" id="PTHR43537:SF5">
    <property type="entry name" value="UXU OPERON TRANSCRIPTIONAL REGULATOR"/>
    <property type="match status" value="1"/>
</dbReference>
<evidence type="ECO:0000313" key="5">
    <source>
        <dbReference type="EMBL" id="PSL46903.1"/>
    </source>
</evidence>
<accession>A0A2P8HL06</accession>
<evidence type="ECO:0000256" key="2">
    <source>
        <dbReference type="ARBA" id="ARBA00023125"/>
    </source>
</evidence>
<dbReference type="InterPro" id="IPR036390">
    <property type="entry name" value="WH_DNA-bd_sf"/>
</dbReference>
<evidence type="ECO:0000256" key="3">
    <source>
        <dbReference type="ARBA" id="ARBA00023163"/>
    </source>
</evidence>
<keyword evidence="3" id="KW-0804">Transcription</keyword>
<dbReference type="Pfam" id="PF07729">
    <property type="entry name" value="FCD"/>
    <property type="match status" value="1"/>
</dbReference>
<dbReference type="RefSeq" id="WP_181315278.1">
    <property type="nucleotide sequence ID" value="NZ_PYAV01000005.1"/>
</dbReference>
<dbReference type="GO" id="GO:0003677">
    <property type="term" value="F:DNA binding"/>
    <property type="evidence" value="ECO:0007669"/>
    <property type="project" value="UniProtKB-KW"/>
</dbReference>
<comment type="caution">
    <text evidence="5">The sequence shown here is derived from an EMBL/GenBank/DDBJ whole genome shotgun (WGS) entry which is preliminary data.</text>
</comment>
<evidence type="ECO:0000313" key="6">
    <source>
        <dbReference type="Proteomes" id="UP000242310"/>
    </source>
</evidence>
<feature type="domain" description="HTH gntR-type" evidence="4">
    <location>
        <begin position="10"/>
        <end position="78"/>
    </location>
</feature>
<keyword evidence="1" id="KW-0805">Transcription regulation</keyword>
<dbReference type="Pfam" id="PF00392">
    <property type="entry name" value="GntR"/>
    <property type="match status" value="1"/>
</dbReference>
<name>A0A2P8HL06_9BACI</name>
<dbReference type="Proteomes" id="UP000242310">
    <property type="component" value="Unassembled WGS sequence"/>
</dbReference>
<dbReference type="SUPFAM" id="SSF46785">
    <property type="entry name" value="Winged helix' DNA-binding domain"/>
    <property type="match status" value="1"/>
</dbReference>
<dbReference type="SUPFAM" id="SSF48008">
    <property type="entry name" value="GntR ligand-binding domain-like"/>
    <property type="match status" value="1"/>
</dbReference>
<dbReference type="InterPro" id="IPR036388">
    <property type="entry name" value="WH-like_DNA-bd_sf"/>
</dbReference>
<dbReference type="SMART" id="SM00895">
    <property type="entry name" value="FCD"/>
    <property type="match status" value="1"/>
</dbReference>
<proteinExistence type="predicted"/>
<dbReference type="InterPro" id="IPR008920">
    <property type="entry name" value="TF_FadR/GntR_C"/>
</dbReference>
<evidence type="ECO:0000259" key="4">
    <source>
        <dbReference type="PROSITE" id="PS50949"/>
    </source>
</evidence>
<dbReference type="GO" id="GO:0003700">
    <property type="term" value="F:DNA-binding transcription factor activity"/>
    <property type="evidence" value="ECO:0007669"/>
    <property type="project" value="InterPro"/>
</dbReference>
<organism evidence="5 6">
    <name type="scientific">Salsuginibacillus halophilus</name>
    <dbReference type="NCBI Taxonomy" id="517424"/>
    <lineage>
        <taxon>Bacteria</taxon>
        <taxon>Bacillati</taxon>
        <taxon>Bacillota</taxon>
        <taxon>Bacilli</taxon>
        <taxon>Bacillales</taxon>
        <taxon>Bacillaceae</taxon>
        <taxon>Salsuginibacillus</taxon>
    </lineage>
</organism>
<dbReference type="PRINTS" id="PR00035">
    <property type="entry name" value="HTHGNTR"/>
</dbReference>
<dbReference type="Gene3D" id="1.10.10.10">
    <property type="entry name" value="Winged helix-like DNA-binding domain superfamily/Winged helix DNA-binding domain"/>
    <property type="match status" value="1"/>
</dbReference>